<evidence type="ECO:0000256" key="3">
    <source>
        <dbReference type="ARBA" id="ARBA00005349"/>
    </source>
</evidence>
<keyword evidence="5" id="KW-0274">FAD</keyword>
<evidence type="ECO:0000256" key="8">
    <source>
        <dbReference type="SAM" id="MobiDB-lite"/>
    </source>
</evidence>
<evidence type="ECO:0000256" key="4">
    <source>
        <dbReference type="ARBA" id="ARBA00022630"/>
    </source>
</evidence>
<dbReference type="GO" id="GO:0071949">
    <property type="term" value="F:FAD binding"/>
    <property type="evidence" value="ECO:0007669"/>
    <property type="project" value="InterPro"/>
</dbReference>
<proteinExistence type="inferred from homology"/>
<comment type="caution">
    <text evidence="10">The sequence shown here is derived from an EMBL/GenBank/DDBJ whole genome shotgun (WGS) entry which is preliminary data.</text>
</comment>
<comment type="similarity">
    <text evidence="3">Belongs to the UbiH/COQ6 family.</text>
</comment>
<organism evidence="10 11">
    <name type="scientific">Zeimonas arvi</name>
    <dbReference type="NCBI Taxonomy" id="2498847"/>
    <lineage>
        <taxon>Bacteria</taxon>
        <taxon>Pseudomonadati</taxon>
        <taxon>Pseudomonadota</taxon>
        <taxon>Betaproteobacteria</taxon>
        <taxon>Burkholderiales</taxon>
        <taxon>Burkholderiaceae</taxon>
        <taxon>Zeimonas</taxon>
    </lineage>
</organism>
<evidence type="ECO:0000256" key="6">
    <source>
        <dbReference type="ARBA" id="ARBA00023002"/>
    </source>
</evidence>
<keyword evidence="4" id="KW-0285">Flavoprotein</keyword>
<keyword evidence="10" id="KW-0830">Ubiquinone</keyword>
<sequence length="485" mass="50167">MIAESAGSLPDGPEVGGATRSPWRRGLCPGRTYNRPMTGSRYASVFDVAVVGRAAVGLATGLALARAGLRVAMVGPDAAGAETARSAPGQPGAAGFVAASPHAAGDWDNRVFALSPSSRALLESLGAWQAMDAERIAPVHDMRIWPEAADGPSSAFAPKAIHFSAWQAGIDALAWIVENRNLTRALAQACRFAGFATFDSPLSALDLEGDPAAARLVLGDGRTLKARLVVGADGASSRVRELAGIAGSLTDYPQRAVVANFDTSLPHRDCAYQWFGAHGILALLPLPAGTGHAQPSASAAAPTAVPTGRCSIVWSAPHALADELLALEPADLAARVEAVSGGALGRMTPIGPAAGWPLRLGKVDSLVARRVALVGDAAHVVHPLAGQGMNLGFGDVQVLADTLRGREAPRDPGELLLLRRYERSRAEPVLAMRLATDGLQKLFDTGSTLSQGPFGAPLAALRGLGWRAVASSGLLRRLLVSQAVR</sequence>
<dbReference type="Pfam" id="PF01494">
    <property type="entry name" value="FAD_binding_3"/>
    <property type="match status" value="1"/>
</dbReference>
<evidence type="ECO:0000256" key="5">
    <source>
        <dbReference type="ARBA" id="ARBA00022827"/>
    </source>
</evidence>
<dbReference type="PROSITE" id="PS01304">
    <property type="entry name" value="UBIH"/>
    <property type="match status" value="1"/>
</dbReference>
<dbReference type="OrthoDB" id="9769565at2"/>
<protein>
    <submittedName>
        <fullName evidence="10">Ubiquinone biosynthesis protein</fullName>
    </submittedName>
</protein>
<dbReference type="InterPro" id="IPR002938">
    <property type="entry name" value="FAD-bd"/>
</dbReference>
<dbReference type="UniPathway" id="UPA00232"/>
<dbReference type="InterPro" id="IPR018168">
    <property type="entry name" value="Ubi_Hdrlase_CS"/>
</dbReference>
<dbReference type="InterPro" id="IPR010971">
    <property type="entry name" value="UbiH/COQ6"/>
</dbReference>
<dbReference type="InterPro" id="IPR051205">
    <property type="entry name" value="UbiH/COQ6_monooxygenase"/>
</dbReference>
<comment type="pathway">
    <text evidence="2">Cofactor biosynthesis; ubiquinone biosynthesis.</text>
</comment>
<dbReference type="GO" id="GO:0006744">
    <property type="term" value="P:ubiquinone biosynthetic process"/>
    <property type="evidence" value="ECO:0007669"/>
    <property type="project" value="UniProtKB-UniPathway"/>
</dbReference>
<evidence type="ECO:0000256" key="7">
    <source>
        <dbReference type="ARBA" id="ARBA00023033"/>
    </source>
</evidence>
<dbReference type="PANTHER" id="PTHR43876:SF7">
    <property type="entry name" value="UBIQUINONE BIOSYNTHESIS MONOOXYGENASE COQ6, MITOCHONDRIAL"/>
    <property type="match status" value="1"/>
</dbReference>
<name>A0A5C8NWS6_9BURK</name>
<evidence type="ECO:0000313" key="10">
    <source>
        <dbReference type="EMBL" id="TXL65558.1"/>
    </source>
</evidence>
<reference evidence="10 11" key="1">
    <citation type="submission" date="2019-06" db="EMBL/GenBank/DDBJ databases">
        <title>Quisquiliibacterium sp. nov., isolated from a maize field.</title>
        <authorList>
            <person name="Lin S.-Y."/>
            <person name="Tsai C.-F."/>
            <person name="Young C.-C."/>
        </authorList>
    </citation>
    <scope>NUCLEOTIDE SEQUENCE [LARGE SCALE GENOMIC DNA]</scope>
    <source>
        <strain evidence="10 11">CC-CFT501</strain>
    </source>
</reference>
<dbReference type="GO" id="GO:0016705">
    <property type="term" value="F:oxidoreductase activity, acting on paired donors, with incorporation or reduction of molecular oxygen"/>
    <property type="evidence" value="ECO:0007669"/>
    <property type="project" value="InterPro"/>
</dbReference>
<feature type="region of interest" description="Disordered" evidence="8">
    <location>
        <begin position="1"/>
        <end position="29"/>
    </location>
</feature>
<evidence type="ECO:0000256" key="1">
    <source>
        <dbReference type="ARBA" id="ARBA00001974"/>
    </source>
</evidence>
<keyword evidence="7" id="KW-0503">Monooxygenase</keyword>
<feature type="domain" description="FAD-binding" evidence="9">
    <location>
        <begin position="182"/>
        <end position="426"/>
    </location>
</feature>
<dbReference type="Gene3D" id="3.50.50.60">
    <property type="entry name" value="FAD/NAD(P)-binding domain"/>
    <property type="match status" value="2"/>
</dbReference>
<dbReference type="AlphaFoldDB" id="A0A5C8NWS6"/>
<keyword evidence="11" id="KW-1185">Reference proteome</keyword>
<dbReference type="PRINTS" id="PR00420">
    <property type="entry name" value="RNGMNOXGNASE"/>
</dbReference>
<evidence type="ECO:0000313" key="11">
    <source>
        <dbReference type="Proteomes" id="UP000321548"/>
    </source>
</evidence>
<accession>A0A5C8NWS6</accession>
<evidence type="ECO:0000259" key="9">
    <source>
        <dbReference type="Pfam" id="PF01494"/>
    </source>
</evidence>
<dbReference type="PANTHER" id="PTHR43876">
    <property type="entry name" value="UBIQUINONE BIOSYNTHESIS MONOOXYGENASE COQ6, MITOCHONDRIAL"/>
    <property type="match status" value="1"/>
</dbReference>
<dbReference type="InterPro" id="IPR036188">
    <property type="entry name" value="FAD/NAD-bd_sf"/>
</dbReference>
<dbReference type="GO" id="GO:0004497">
    <property type="term" value="F:monooxygenase activity"/>
    <property type="evidence" value="ECO:0007669"/>
    <property type="project" value="UniProtKB-KW"/>
</dbReference>
<gene>
    <name evidence="10" type="ORF">FHP08_12345</name>
</gene>
<comment type="cofactor">
    <cofactor evidence="1">
        <name>FAD</name>
        <dbReference type="ChEBI" id="CHEBI:57692"/>
    </cofactor>
</comment>
<dbReference type="NCBIfam" id="TIGR01988">
    <property type="entry name" value="Ubi-OHases"/>
    <property type="match status" value="1"/>
</dbReference>
<dbReference type="SUPFAM" id="SSF51905">
    <property type="entry name" value="FAD/NAD(P)-binding domain"/>
    <property type="match status" value="1"/>
</dbReference>
<keyword evidence="6" id="KW-0560">Oxidoreductase</keyword>
<evidence type="ECO:0000256" key="2">
    <source>
        <dbReference type="ARBA" id="ARBA00004749"/>
    </source>
</evidence>
<dbReference type="Proteomes" id="UP000321548">
    <property type="component" value="Unassembled WGS sequence"/>
</dbReference>
<dbReference type="EMBL" id="VDUY01000004">
    <property type="protein sequence ID" value="TXL65558.1"/>
    <property type="molecule type" value="Genomic_DNA"/>
</dbReference>